<evidence type="ECO:0000256" key="3">
    <source>
        <dbReference type="ARBA" id="ARBA00022692"/>
    </source>
</evidence>
<dbReference type="AlphaFoldDB" id="A0A286IHB7"/>
<dbReference type="SUPFAM" id="SSF56954">
    <property type="entry name" value="Outer membrane efflux proteins (OEP)"/>
    <property type="match status" value="1"/>
</dbReference>
<dbReference type="PANTHER" id="PTHR30026">
    <property type="entry name" value="OUTER MEMBRANE PROTEIN TOLC"/>
    <property type="match status" value="1"/>
</dbReference>
<name>A0A286IHB7_9HYPH</name>
<dbReference type="Gene3D" id="1.20.1600.10">
    <property type="entry name" value="Outer membrane efflux proteins (OEP)"/>
    <property type="match status" value="1"/>
</dbReference>
<reference evidence="9" key="1">
    <citation type="submission" date="2017-08" db="EMBL/GenBank/DDBJ databases">
        <authorList>
            <person name="Varghese N."/>
            <person name="Submissions S."/>
        </authorList>
    </citation>
    <scope>NUCLEOTIDE SEQUENCE [LARGE SCALE GENOMIC DNA]</scope>
    <source>
        <strain evidence="9">KCTC 23107</strain>
    </source>
</reference>
<dbReference type="Proteomes" id="UP000219465">
    <property type="component" value="Unassembled WGS sequence"/>
</dbReference>
<keyword evidence="9" id="KW-1185">Reference proteome</keyword>
<gene>
    <name evidence="8" type="ORF">SAMN05877838_3996</name>
</gene>
<evidence type="ECO:0000256" key="6">
    <source>
        <dbReference type="SAM" id="Coils"/>
    </source>
</evidence>
<keyword evidence="6" id="KW-0175">Coiled coil</keyword>
<dbReference type="GO" id="GO:0009279">
    <property type="term" value="C:cell outer membrane"/>
    <property type="evidence" value="ECO:0007669"/>
    <property type="project" value="UniProtKB-SubCell"/>
</dbReference>
<feature type="coiled-coil region" evidence="6">
    <location>
        <begin position="226"/>
        <end position="260"/>
    </location>
</feature>
<evidence type="ECO:0000256" key="1">
    <source>
        <dbReference type="ARBA" id="ARBA00004442"/>
    </source>
</evidence>
<keyword evidence="7" id="KW-0732">Signal</keyword>
<comment type="subcellular location">
    <subcellularLocation>
        <location evidence="1">Cell outer membrane</location>
    </subcellularLocation>
</comment>
<keyword evidence="2" id="KW-1134">Transmembrane beta strand</keyword>
<dbReference type="RefSeq" id="WP_097109521.1">
    <property type="nucleotide sequence ID" value="NZ_OCPC01000009.1"/>
</dbReference>
<dbReference type="PANTHER" id="PTHR30026:SF20">
    <property type="entry name" value="OUTER MEMBRANE PROTEIN TOLC"/>
    <property type="match status" value="1"/>
</dbReference>
<accession>A0A286IHB7</accession>
<protein>
    <submittedName>
        <fullName evidence="8">Outer membrane protein TolC</fullName>
    </submittedName>
</protein>
<evidence type="ECO:0000256" key="5">
    <source>
        <dbReference type="ARBA" id="ARBA00023237"/>
    </source>
</evidence>
<dbReference type="GO" id="GO:0015288">
    <property type="term" value="F:porin activity"/>
    <property type="evidence" value="ECO:0007669"/>
    <property type="project" value="TreeGrafter"/>
</dbReference>
<feature type="signal peptide" evidence="7">
    <location>
        <begin position="1"/>
        <end position="22"/>
    </location>
</feature>
<dbReference type="OrthoDB" id="9764652at2"/>
<dbReference type="EMBL" id="OCPC01000009">
    <property type="protein sequence ID" value="SOE19046.1"/>
    <property type="molecule type" value="Genomic_DNA"/>
</dbReference>
<dbReference type="GO" id="GO:1990281">
    <property type="term" value="C:efflux pump complex"/>
    <property type="evidence" value="ECO:0007669"/>
    <property type="project" value="TreeGrafter"/>
</dbReference>
<evidence type="ECO:0000313" key="9">
    <source>
        <dbReference type="Proteomes" id="UP000219465"/>
    </source>
</evidence>
<feature type="chain" id="PRO_5012222540" evidence="7">
    <location>
        <begin position="23"/>
        <end position="512"/>
    </location>
</feature>
<keyword evidence="5" id="KW-0998">Cell outer membrane</keyword>
<evidence type="ECO:0000313" key="8">
    <source>
        <dbReference type="EMBL" id="SOE19046.1"/>
    </source>
</evidence>
<evidence type="ECO:0000256" key="2">
    <source>
        <dbReference type="ARBA" id="ARBA00022452"/>
    </source>
</evidence>
<dbReference type="InterPro" id="IPR051906">
    <property type="entry name" value="TolC-like"/>
</dbReference>
<sequence>MGRKETLFRMPLAITLACSVSACSIHPAPFTESHFTLRAKNNIQRMAAYQEPISGAISLGEAMARALKYNLELRIKQEEASLAKAKLDLQHYSLLPKAVLNSGYTSRNNLQASTSLNLITNRADNSPSTSQDRQQISTDISLGWDILDFGLSYIKAQQSSDEVLISRENWRGTLHKLMEDVRTQYWRASTYERLIGRLKKLQSRTDAALANSAKRSRGYETNRLVALNSERELVKVKQAINDLEQDLINAKIELARLMNLRPGTEFSLDISRRPHNHLRINMPLDDIFLLAVSKRPELRQNEYEQRINIKESQANILNMVPSLRAYATGNQNSNSFLLNSNWVSVGAAMSWSLLNVFQYPAKRHVTRSKQQLLDMKARSLTMTVMTQVYLGLIRYDYFIDKLAMAEQLLSVQKRLTRQMRLEAKASRVSEQELILEEMNELIAEARCDIAYADLQRAYGGLLASIGIEFSPTAESDVPLDVLAKALEAGWDAALEHIHDADLIVNETRPVQG</sequence>
<dbReference type="PROSITE" id="PS51257">
    <property type="entry name" value="PROKAR_LIPOPROTEIN"/>
    <property type="match status" value="1"/>
</dbReference>
<evidence type="ECO:0000256" key="4">
    <source>
        <dbReference type="ARBA" id="ARBA00023136"/>
    </source>
</evidence>
<keyword evidence="4" id="KW-0472">Membrane</keyword>
<dbReference type="GO" id="GO:0015562">
    <property type="term" value="F:efflux transmembrane transporter activity"/>
    <property type="evidence" value="ECO:0007669"/>
    <property type="project" value="InterPro"/>
</dbReference>
<evidence type="ECO:0000256" key="7">
    <source>
        <dbReference type="SAM" id="SignalP"/>
    </source>
</evidence>
<keyword evidence="3" id="KW-0812">Transmembrane</keyword>
<proteinExistence type="predicted"/>
<organism evidence="8 9">
    <name type="scientific">Hoeflea halophila</name>
    <dbReference type="NCBI Taxonomy" id="714899"/>
    <lineage>
        <taxon>Bacteria</taxon>
        <taxon>Pseudomonadati</taxon>
        <taxon>Pseudomonadota</taxon>
        <taxon>Alphaproteobacteria</taxon>
        <taxon>Hyphomicrobiales</taxon>
        <taxon>Rhizobiaceae</taxon>
        <taxon>Hoeflea</taxon>
    </lineage>
</organism>